<keyword evidence="1" id="KW-0472">Membrane</keyword>
<reference evidence="2" key="1">
    <citation type="submission" date="2020-02" db="EMBL/GenBank/DDBJ databases">
        <authorList>
            <person name="Meier V. D."/>
        </authorList>
    </citation>
    <scope>NUCLEOTIDE SEQUENCE</scope>
    <source>
        <strain evidence="2">AVDCRST_MAG84</strain>
    </source>
</reference>
<dbReference type="EMBL" id="CADCTZ010001029">
    <property type="protein sequence ID" value="CAA9375888.1"/>
    <property type="molecule type" value="Genomic_DNA"/>
</dbReference>
<dbReference type="AlphaFoldDB" id="A0A6J4N407"/>
<feature type="transmembrane region" description="Helical" evidence="1">
    <location>
        <begin position="65"/>
        <end position="82"/>
    </location>
</feature>
<feature type="transmembrane region" description="Helical" evidence="1">
    <location>
        <begin position="88"/>
        <end position="106"/>
    </location>
</feature>
<evidence type="ECO:0000256" key="1">
    <source>
        <dbReference type="SAM" id="Phobius"/>
    </source>
</evidence>
<keyword evidence="1" id="KW-0812">Transmembrane</keyword>
<gene>
    <name evidence="2" type="ORF">AVDCRST_MAG84-4725</name>
</gene>
<sequence length="111" mass="13005">MNSPDKKARELRHKEQELRKREQEIRLRELEAEIDRSVPEYRTRKYEEPDSQVKEGKLQQWRRKIIAVAQFTGIVIAVVVAVRIATWLATVVIVGGIALIAYKMFVEEDRS</sequence>
<proteinExistence type="predicted"/>
<evidence type="ECO:0000313" key="2">
    <source>
        <dbReference type="EMBL" id="CAA9375888.1"/>
    </source>
</evidence>
<keyword evidence="1" id="KW-1133">Transmembrane helix</keyword>
<protein>
    <recommendedName>
        <fullName evidence="3">DUF3040 domain-containing protein</fullName>
    </recommendedName>
</protein>
<organism evidence="2">
    <name type="scientific">uncultured Microcoleus sp</name>
    <dbReference type="NCBI Taxonomy" id="259945"/>
    <lineage>
        <taxon>Bacteria</taxon>
        <taxon>Bacillati</taxon>
        <taxon>Cyanobacteriota</taxon>
        <taxon>Cyanophyceae</taxon>
        <taxon>Oscillatoriophycideae</taxon>
        <taxon>Oscillatoriales</taxon>
        <taxon>Microcoleaceae</taxon>
        <taxon>Microcoleus</taxon>
        <taxon>environmental samples</taxon>
    </lineage>
</organism>
<evidence type="ECO:0008006" key="3">
    <source>
        <dbReference type="Google" id="ProtNLM"/>
    </source>
</evidence>
<name>A0A6J4N407_9CYAN</name>
<accession>A0A6J4N407</accession>